<dbReference type="EMBL" id="SOBT01000010">
    <property type="protein sequence ID" value="TDU26835.1"/>
    <property type="molecule type" value="Genomic_DNA"/>
</dbReference>
<dbReference type="Proteomes" id="UP000295341">
    <property type="component" value="Unassembled WGS sequence"/>
</dbReference>
<comment type="caution">
    <text evidence="2">The sequence shown here is derived from an EMBL/GenBank/DDBJ whole genome shotgun (WGS) entry which is preliminary data.</text>
</comment>
<dbReference type="Pfam" id="PF13466">
    <property type="entry name" value="STAS_2"/>
    <property type="match status" value="1"/>
</dbReference>
<organism evidence="2 3">
    <name type="scientific">Panacagrimonas perspica</name>
    <dbReference type="NCBI Taxonomy" id="381431"/>
    <lineage>
        <taxon>Bacteria</taxon>
        <taxon>Pseudomonadati</taxon>
        <taxon>Pseudomonadota</taxon>
        <taxon>Gammaproteobacteria</taxon>
        <taxon>Nevskiales</taxon>
        <taxon>Nevskiaceae</taxon>
        <taxon>Panacagrimonas</taxon>
    </lineage>
</organism>
<dbReference type="PANTHER" id="PTHR35849:SF2">
    <property type="entry name" value="BLR2341 PROTEIN"/>
    <property type="match status" value="1"/>
</dbReference>
<dbReference type="InterPro" id="IPR058548">
    <property type="entry name" value="MlaB-like_STAS"/>
</dbReference>
<dbReference type="InterPro" id="IPR002645">
    <property type="entry name" value="STAS_dom"/>
</dbReference>
<dbReference type="PROSITE" id="PS50801">
    <property type="entry name" value="STAS"/>
    <property type="match status" value="1"/>
</dbReference>
<dbReference type="Gene3D" id="3.30.750.24">
    <property type="entry name" value="STAS domain"/>
    <property type="match status" value="1"/>
</dbReference>
<dbReference type="InterPro" id="IPR052746">
    <property type="entry name" value="MlaB_ABC_Transporter"/>
</dbReference>
<evidence type="ECO:0000313" key="3">
    <source>
        <dbReference type="Proteomes" id="UP000295341"/>
    </source>
</evidence>
<dbReference type="AlphaFoldDB" id="A0A4R7NZN0"/>
<feature type="domain" description="STAS" evidence="1">
    <location>
        <begin position="27"/>
        <end position="83"/>
    </location>
</feature>
<dbReference type="OrthoDB" id="6400701at2"/>
<sequence>MIEGELTFASVRDWLARADELASQDRVDLAKVSKVDSAGAAFLLELTRRAAKNGSRQVEFINASQALRGLLEFLQIDDALKLA</sequence>
<proteinExistence type="predicted"/>
<evidence type="ECO:0000259" key="1">
    <source>
        <dbReference type="PROSITE" id="PS50801"/>
    </source>
</evidence>
<dbReference type="SUPFAM" id="SSF52091">
    <property type="entry name" value="SpoIIaa-like"/>
    <property type="match status" value="1"/>
</dbReference>
<dbReference type="RefSeq" id="WP_133882994.1">
    <property type="nucleotide sequence ID" value="NZ_MWIN01000009.1"/>
</dbReference>
<dbReference type="InterPro" id="IPR036513">
    <property type="entry name" value="STAS_dom_sf"/>
</dbReference>
<protein>
    <submittedName>
        <fullName evidence="2">ABC-type transporter Mla MlaB component</fullName>
    </submittedName>
</protein>
<evidence type="ECO:0000313" key="2">
    <source>
        <dbReference type="EMBL" id="TDU26835.1"/>
    </source>
</evidence>
<keyword evidence="3" id="KW-1185">Reference proteome</keyword>
<reference evidence="2 3" key="1">
    <citation type="submission" date="2019-03" db="EMBL/GenBank/DDBJ databases">
        <title>Genomic Encyclopedia of Type Strains, Phase IV (KMG-IV): sequencing the most valuable type-strain genomes for metagenomic binning, comparative biology and taxonomic classification.</title>
        <authorList>
            <person name="Goeker M."/>
        </authorList>
    </citation>
    <scope>NUCLEOTIDE SEQUENCE [LARGE SCALE GENOMIC DNA]</scope>
    <source>
        <strain evidence="2 3">DSM 26377</strain>
    </source>
</reference>
<gene>
    <name evidence="2" type="ORF">DFR24_3866</name>
</gene>
<accession>A0A4R7NZN0</accession>
<dbReference type="PANTHER" id="PTHR35849">
    <property type="entry name" value="BLR2341 PROTEIN"/>
    <property type="match status" value="1"/>
</dbReference>
<name>A0A4R7NZN0_9GAMM</name>